<dbReference type="GeneID" id="81472338"/>
<organism evidence="1 2">
    <name type="scientific">Pseudoxanthomonas mexicana</name>
    <dbReference type="NCBI Taxonomy" id="128785"/>
    <lineage>
        <taxon>Bacteria</taxon>
        <taxon>Pseudomonadati</taxon>
        <taxon>Pseudomonadota</taxon>
        <taxon>Gammaproteobacteria</taxon>
        <taxon>Lysobacterales</taxon>
        <taxon>Lysobacteraceae</taxon>
        <taxon>Pseudoxanthomonas</taxon>
    </lineage>
</organism>
<dbReference type="AlphaFoldDB" id="A0A7G9TAY2"/>
<dbReference type="RefSeq" id="WP_187572903.1">
    <property type="nucleotide sequence ID" value="NZ_CP060731.1"/>
</dbReference>
<dbReference type="EMBL" id="CP060731">
    <property type="protein sequence ID" value="QNN77257.1"/>
    <property type="molecule type" value="Genomic_DNA"/>
</dbReference>
<gene>
    <name evidence="1" type="ORF">IAE60_15230</name>
</gene>
<sequence>MFGLWKKKPSRLERFGCKTKDDVLNRIAYMVGYAPDFPPEDEMDLSFAFACVEYGLVRIEELDGRPAIVAVIANVREALQRAQRLFASGEIVPACHALQDAEDFLAPIRVKAVVA</sequence>
<evidence type="ECO:0000313" key="2">
    <source>
        <dbReference type="Proteomes" id="UP000515838"/>
    </source>
</evidence>
<accession>A0A7G9TAY2</accession>
<evidence type="ECO:0000313" key="1">
    <source>
        <dbReference type="EMBL" id="QNN77257.1"/>
    </source>
</evidence>
<name>A0A7G9TAY2_PSEMX</name>
<protein>
    <submittedName>
        <fullName evidence="1">Uncharacterized protein</fullName>
    </submittedName>
</protein>
<reference evidence="1 2" key="1">
    <citation type="submission" date="2020-08" db="EMBL/GenBank/DDBJ databases">
        <title>Streptomycin Non-resistant strain, P. mexicana.</title>
        <authorList>
            <person name="Ganesh-Kumar S."/>
            <person name="Zhe T."/>
            <person name="Yu Z."/>
            <person name="Min Y."/>
        </authorList>
    </citation>
    <scope>NUCLEOTIDE SEQUENCE [LARGE SCALE GENOMIC DNA]</scope>
    <source>
        <strain evidence="1 2">GTZY2</strain>
    </source>
</reference>
<proteinExistence type="predicted"/>
<dbReference type="Proteomes" id="UP000515838">
    <property type="component" value="Chromosome"/>
</dbReference>